<dbReference type="SUPFAM" id="SSF49299">
    <property type="entry name" value="PKD domain"/>
    <property type="match status" value="1"/>
</dbReference>
<evidence type="ECO:0000256" key="8">
    <source>
        <dbReference type="ARBA" id="ARBA00022801"/>
    </source>
</evidence>
<dbReference type="SMART" id="SM00089">
    <property type="entry name" value="PKD"/>
    <property type="match status" value="1"/>
</dbReference>
<keyword evidence="4" id="KW-0964">Secreted</keyword>
<dbReference type="Pfam" id="PF07504">
    <property type="entry name" value="FTP"/>
    <property type="match status" value="1"/>
</dbReference>
<accession>A0A7L5A333</accession>
<dbReference type="InterPro" id="IPR027268">
    <property type="entry name" value="Peptidase_M4/M1_CTD_sf"/>
</dbReference>
<dbReference type="InterPro" id="IPR001842">
    <property type="entry name" value="Peptidase_M36"/>
</dbReference>
<dbReference type="InterPro" id="IPR050371">
    <property type="entry name" value="Fungal_virulence_M36"/>
</dbReference>
<keyword evidence="8" id="KW-0378">Hydrolase</keyword>
<comment type="cofactor">
    <cofactor evidence="1">
        <name>Zn(2+)</name>
        <dbReference type="ChEBI" id="CHEBI:29105"/>
    </cofactor>
</comment>
<comment type="subcellular location">
    <subcellularLocation>
        <location evidence="2">Secreted</location>
    </subcellularLocation>
</comment>
<keyword evidence="6" id="KW-0479">Metal-binding</keyword>
<dbReference type="Pfam" id="PF02225">
    <property type="entry name" value="PA"/>
    <property type="match status" value="1"/>
</dbReference>
<evidence type="ECO:0000256" key="7">
    <source>
        <dbReference type="ARBA" id="ARBA00022729"/>
    </source>
</evidence>
<dbReference type="InterPro" id="IPR003137">
    <property type="entry name" value="PA_domain"/>
</dbReference>
<evidence type="ECO:0000256" key="4">
    <source>
        <dbReference type="ARBA" id="ARBA00022525"/>
    </source>
</evidence>
<sequence>MGQTQPVPPAKAVPQAALDHLQRNKQTLQLAEADIADLTLSSETRTAHNGLRHVYVQQRYRGIPIHGAVTTVNMLGDERVLSVGNRFHKDLSRNVKAASSVMPAENAVAAAARHLGLSPRESLAARSRSTEPERATQFGTAGISLEPITAKLVYQPMPDGSLKLAWEVFIYELDALNAWNIRLDASTGQVLEKDNLVTHCEFDNQGAGGTFIDGKRQLMTPLVAPAVALVPYANPTENAYNVFTLPSESPSHGPRAFAATSTIDPVASPYGWHDTNGAAGAEFTIARGNNVHAYEDPSNNNSGANYSPDAGAALLFDYPIDFTQQPVAYRNAAITNLFYLNNIMHDVWYKYGFDEASGNFQVNNYGRGPVVAPLGANDDVRAEAQDSRNIAATRNNANFFTPIDGQRPRMQMYLWTGIPGPETFSITAPSSLAGFYISRLASFAAPLPATPITGKLVLASTATGVGQEGCSALNNAAAMSGNIALVYRGSCDFYVKAYYAQQAGATAVVMINNLPGEPSSMGGSSPVPITIPMLMISQEIGTSIRTAMNAGQEVQVSLKNDGIGPELDGDFDNGIIAHEYGHGISTRLTGGRLNSNCLNNAEQGGEGWSDWFGLMLTMKPGDTGAKKRGIGTYALGYPTTGRGIRPAPYSTDFAVNDYTYDDTNNPAVAEPHGIGFVWATMLWDLNWAFIGRYGFNQDLYNGTGGNNMAMQLVIDGLKMQPCSPGFVNARDAILLADEANYGGQNQKLIWQVFARRGLGYSATQGSSNNRFDQHEAYDLPPKYACVPPTIAVVPASNVYTGAGPGTIFLGYGAQSVTLQASGVNITTYSWSPAAGLSNPNIANPVFTPTAAGTYTFTVTATDVNSCVETAQVTINVLDVRCGNGNRKVLVCHKGNDLCVDATGAASHLAHGDRLGSCNATPSVRAVSEMVLTAAPNPTADRTTLSFELPRDGHFRLEIVDMRGQVASMLAEGEGRTGQVYQYELRKGLLRNGLYIARLVTDKEYKFTRLELRD</sequence>
<dbReference type="GO" id="GO:0005615">
    <property type="term" value="C:extracellular space"/>
    <property type="evidence" value="ECO:0007669"/>
    <property type="project" value="InterPro"/>
</dbReference>
<dbReference type="InterPro" id="IPR011096">
    <property type="entry name" value="FTP_domain"/>
</dbReference>
<reference evidence="12 13" key="1">
    <citation type="submission" date="2019-09" db="EMBL/GenBank/DDBJ databases">
        <title>Genome sequence of Hymenobacter sp. M3.</title>
        <authorList>
            <person name="Srinivasan S."/>
        </authorList>
    </citation>
    <scope>NUCLEOTIDE SEQUENCE [LARGE SCALE GENOMIC DNA]</scope>
    <source>
        <strain evidence="12 13">M3</strain>
    </source>
</reference>
<dbReference type="Gene3D" id="2.60.40.10">
    <property type="entry name" value="Immunoglobulins"/>
    <property type="match status" value="1"/>
</dbReference>
<dbReference type="CDD" id="cd09596">
    <property type="entry name" value="M36"/>
    <property type="match status" value="1"/>
</dbReference>
<dbReference type="CDD" id="cd00146">
    <property type="entry name" value="PKD"/>
    <property type="match status" value="1"/>
</dbReference>
<dbReference type="GO" id="GO:0008270">
    <property type="term" value="F:zinc ion binding"/>
    <property type="evidence" value="ECO:0007669"/>
    <property type="project" value="InterPro"/>
</dbReference>
<dbReference type="PANTHER" id="PTHR33478:SF1">
    <property type="entry name" value="EXTRACELLULAR METALLOPROTEINASE MEP"/>
    <property type="match status" value="1"/>
</dbReference>
<dbReference type="Gene3D" id="3.10.170.10">
    <property type="match status" value="1"/>
</dbReference>
<evidence type="ECO:0000313" key="13">
    <source>
        <dbReference type="Proteomes" id="UP000326380"/>
    </source>
</evidence>
<dbReference type="PANTHER" id="PTHR33478">
    <property type="entry name" value="EXTRACELLULAR METALLOPROTEINASE MEP"/>
    <property type="match status" value="1"/>
</dbReference>
<dbReference type="Pfam" id="PF22352">
    <property type="entry name" value="K319L-like_PKD"/>
    <property type="match status" value="1"/>
</dbReference>
<dbReference type="Proteomes" id="UP000326380">
    <property type="component" value="Unassembled WGS sequence"/>
</dbReference>
<keyword evidence="7" id="KW-0732">Signal</keyword>
<evidence type="ECO:0000256" key="1">
    <source>
        <dbReference type="ARBA" id="ARBA00001947"/>
    </source>
</evidence>
<keyword evidence="10 12" id="KW-0482">Metalloprotease</keyword>
<dbReference type="InterPro" id="IPR022409">
    <property type="entry name" value="PKD/Chitinase_dom"/>
</dbReference>
<evidence type="ECO:0000256" key="2">
    <source>
        <dbReference type="ARBA" id="ARBA00004613"/>
    </source>
</evidence>
<dbReference type="InterPro" id="IPR035986">
    <property type="entry name" value="PKD_dom_sf"/>
</dbReference>
<protein>
    <submittedName>
        <fullName evidence="12">Metalloprotease</fullName>
    </submittedName>
</protein>
<name>A0A7L5A333_9BACT</name>
<keyword evidence="5" id="KW-0645">Protease</keyword>
<evidence type="ECO:0000256" key="11">
    <source>
        <dbReference type="ARBA" id="ARBA00023145"/>
    </source>
</evidence>
<organism evidence="12 13">
    <name type="scientific">Hymenobacter busanensis</name>
    <dbReference type="NCBI Taxonomy" id="2607656"/>
    <lineage>
        <taxon>Bacteria</taxon>
        <taxon>Pseudomonadati</taxon>
        <taxon>Bacteroidota</taxon>
        <taxon>Cytophagia</taxon>
        <taxon>Cytophagales</taxon>
        <taxon>Hymenobacteraceae</taxon>
        <taxon>Hymenobacter</taxon>
    </lineage>
</organism>
<dbReference type="GO" id="GO:0004222">
    <property type="term" value="F:metalloendopeptidase activity"/>
    <property type="evidence" value="ECO:0007669"/>
    <property type="project" value="InterPro"/>
</dbReference>
<proteinExistence type="inferred from homology"/>
<dbReference type="AlphaFoldDB" id="A0A7L5A333"/>
<keyword evidence="9" id="KW-0862">Zinc</keyword>
<comment type="similarity">
    <text evidence="3">Belongs to the peptidase M36 family.</text>
</comment>
<keyword evidence="13" id="KW-1185">Reference proteome</keyword>
<dbReference type="SUPFAM" id="SSF55486">
    <property type="entry name" value="Metalloproteases ('zincins'), catalytic domain"/>
    <property type="match status" value="1"/>
</dbReference>
<dbReference type="EMBL" id="VTWU01000002">
    <property type="protein sequence ID" value="KAA9338761.1"/>
    <property type="molecule type" value="Genomic_DNA"/>
</dbReference>
<dbReference type="Gene3D" id="1.10.390.10">
    <property type="entry name" value="Neutral Protease Domain 2"/>
    <property type="match status" value="1"/>
</dbReference>
<evidence type="ECO:0000256" key="6">
    <source>
        <dbReference type="ARBA" id="ARBA00022723"/>
    </source>
</evidence>
<gene>
    <name evidence="12" type="ORF">F0P96_06455</name>
</gene>
<dbReference type="Gene3D" id="3.50.30.30">
    <property type="match status" value="1"/>
</dbReference>
<evidence type="ECO:0000256" key="10">
    <source>
        <dbReference type="ARBA" id="ARBA00023049"/>
    </source>
</evidence>
<dbReference type="InterPro" id="IPR013783">
    <property type="entry name" value="Ig-like_fold"/>
</dbReference>
<evidence type="ECO:0000256" key="3">
    <source>
        <dbReference type="ARBA" id="ARBA00006006"/>
    </source>
</evidence>
<dbReference type="Pfam" id="PF02128">
    <property type="entry name" value="Peptidase_M36"/>
    <property type="match status" value="1"/>
</dbReference>
<comment type="caution">
    <text evidence="12">The sequence shown here is derived from an EMBL/GenBank/DDBJ whole genome shotgun (WGS) entry which is preliminary data.</text>
</comment>
<dbReference type="GO" id="GO:0006508">
    <property type="term" value="P:proteolysis"/>
    <property type="evidence" value="ECO:0007669"/>
    <property type="project" value="UniProtKB-KW"/>
</dbReference>
<evidence type="ECO:0000313" key="12">
    <source>
        <dbReference type="EMBL" id="KAA9338761.1"/>
    </source>
</evidence>
<dbReference type="CDD" id="cd04818">
    <property type="entry name" value="PA_subtilisin_1"/>
    <property type="match status" value="1"/>
</dbReference>
<keyword evidence="11" id="KW-0865">Zymogen</keyword>
<evidence type="ECO:0000256" key="9">
    <source>
        <dbReference type="ARBA" id="ARBA00022833"/>
    </source>
</evidence>
<dbReference type="SUPFAM" id="SSF52025">
    <property type="entry name" value="PA domain"/>
    <property type="match status" value="1"/>
</dbReference>
<evidence type="ECO:0000256" key="5">
    <source>
        <dbReference type="ARBA" id="ARBA00022670"/>
    </source>
</evidence>
<dbReference type="InterPro" id="IPR046450">
    <property type="entry name" value="PA_dom_sf"/>
</dbReference>
<dbReference type="NCBIfam" id="NF038113">
    <property type="entry name" value="T9SSA_dep_M36"/>
    <property type="match status" value="1"/>
</dbReference>